<protein>
    <submittedName>
        <fullName evidence="9">Spc98 family-domain-containing protein</fullName>
    </submittedName>
</protein>
<evidence type="ECO:0000256" key="5">
    <source>
        <dbReference type="ARBA" id="ARBA00023212"/>
    </source>
</evidence>
<keyword evidence="4" id="KW-0493">Microtubule</keyword>
<dbReference type="GO" id="GO:0051011">
    <property type="term" value="F:microtubule minus-end binding"/>
    <property type="evidence" value="ECO:0007669"/>
    <property type="project" value="TreeGrafter"/>
</dbReference>
<dbReference type="GO" id="GO:0031122">
    <property type="term" value="P:cytoplasmic microtubule organization"/>
    <property type="evidence" value="ECO:0007669"/>
    <property type="project" value="TreeGrafter"/>
</dbReference>
<feature type="compositionally biased region" description="Acidic residues" evidence="6">
    <location>
        <begin position="28"/>
        <end position="37"/>
    </location>
</feature>
<sequence length="1011" mass="113666">MGSREQRVDDALQQLVSRLVPPLTGRGEEEEEEEEGNEDGRWEEAVGLARRLIVWEELSEEPVIGRSKREVRGSWDRRKEDSSGGRRSAGPWSSRDGDEDTWAGGGARDRVESAQVDPAEKQTREDTSHAADLIRAKLVRDTGRPEKATKFSSLYSRLLTQPVLGQKWGILYFLYRLAEMDVDKVKEGLEKASAPLPARTRTRVRGDSGQDGEGVRGGAEQERLRERVSSRESRDAPREGFPRRGPTRIPREGGESPRLRERRERHTLRPGGQRANESQEQDIPKVLAPAEPKEAELLRDLPFTLQGLESTHLPFQDEKTLSLPRGLPVPLVSLLHALAEPGLLYRRLARFVDGDEGGLVGQSLRSAIGEELKSYLGLVATLENHIRKALAQVDQSMSRQSLGKAGVTLKRCVVWTRDATLGLRLMNVIVEEASGKKGGHLITLIHDLSISHGDPFVHSFANRLLHKVTEPFYIMLQHWIFSGDLQDPFSEFFVVEKPDIDTSTPTSVWTDKYELDNTLVPSIMAPEQASQVFLIGKSLNFIRSSCLDATWVESYTARSSRSLSFSDPTTLQSSINAAYKETTARVLELMSNKFHLFDHLSALKKYLLLGQGDFIAILLESLAANLDAPANAQYRHHLTSALDHSIRNSNAQYEAPDITRRLDARMLELSHGEIGWDVFTLEYRMDSPLDVVVGPWAQKQYLKIFNFLWRIKRVEFTLGQVWGRCMTGSRGVLRFVGEGKRNKKPNDEDEASQDLKEAWKRARGGLAAMVHLVGQLQYYILFEVIESGWEKLKSEMAKPSATLDTLITAHTTYLHNITRKGLLAPSHPTTATSTHPIADFTSQLHELLKLMLAYKDTIDALYSHSLAEFTRSSDHRRDITSRTVQGRWGIDDLDPPSRSSTRVTGSKALDGAPLIPMPDDGGQDQEEGVKGIDRRLAQLETDFRARVNVLLGDLAYQQDTDMRFLGVVMNFNDVYRPVRRRRGQGRERERERREEKRDGGREEGTAGGAGT</sequence>
<feature type="domain" description="Gamma tubulin complex component protein N-terminal" evidence="8">
    <location>
        <begin position="298"/>
        <end position="593"/>
    </location>
</feature>
<feature type="compositionally biased region" description="Basic and acidic residues" evidence="6">
    <location>
        <begin position="107"/>
        <end position="129"/>
    </location>
</feature>
<dbReference type="Pfam" id="PF04130">
    <property type="entry name" value="GCP_C_terminal"/>
    <property type="match status" value="1"/>
</dbReference>
<dbReference type="GO" id="GO:0005874">
    <property type="term" value="C:microtubule"/>
    <property type="evidence" value="ECO:0007669"/>
    <property type="project" value="UniProtKB-KW"/>
</dbReference>
<dbReference type="GO" id="GO:0051225">
    <property type="term" value="P:spindle assembly"/>
    <property type="evidence" value="ECO:0007669"/>
    <property type="project" value="TreeGrafter"/>
</dbReference>
<evidence type="ECO:0000256" key="4">
    <source>
        <dbReference type="ARBA" id="ARBA00022701"/>
    </source>
</evidence>
<dbReference type="InterPro" id="IPR042241">
    <property type="entry name" value="GCP_C_sf"/>
</dbReference>
<evidence type="ECO:0000313" key="10">
    <source>
        <dbReference type="Proteomes" id="UP000799538"/>
    </source>
</evidence>
<gene>
    <name evidence="9" type="ORF">BDZ85DRAFT_295186</name>
</gene>
<dbReference type="GO" id="GO:0051321">
    <property type="term" value="P:meiotic cell cycle"/>
    <property type="evidence" value="ECO:0007669"/>
    <property type="project" value="TreeGrafter"/>
</dbReference>
<dbReference type="GO" id="GO:0000922">
    <property type="term" value="C:spindle pole"/>
    <property type="evidence" value="ECO:0007669"/>
    <property type="project" value="InterPro"/>
</dbReference>
<evidence type="ECO:0000313" key="9">
    <source>
        <dbReference type="EMBL" id="KAF2224065.1"/>
    </source>
</evidence>
<feature type="compositionally biased region" description="Basic and acidic residues" evidence="6">
    <location>
        <begin position="984"/>
        <end position="1004"/>
    </location>
</feature>
<dbReference type="AlphaFoldDB" id="A0A6A6GEE3"/>
<evidence type="ECO:0000256" key="1">
    <source>
        <dbReference type="ARBA" id="ARBA00004245"/>
    </source>
</evidence>
<keyword evidence="10" id="KW-1185">Reference proteome</keyword>
<feature type="compositionally biased region" description="Basic and acidic residues" evidence="6">
    <location>
        <begin position="67"/>
        <end position="84"/>
    </location>
</feature>
<feature type="region of interest" description="Disordered" evidence="6">
    <location>
        <begin position="1"/>
        <end position="43"/>
    </location>
</feature>
<dbReference type="GO" id="GO:0043015">
    <property type="term" value="F:gamma-tubulin binding"/>
    <property type="evidence" value="ECO:0007669"/>
    <property type="project" value="InterPro"/>
</dbReference>
<reference evidence="10" key="1">
    <citation type="journal article" date="2020" name="Stud. Mycol.">
        <title>101 Dothideomycetes genomes: A test case for predicting lifestyles and emergence of pathogens.</title>
        <authorList>
            <person name="Haridas S."/>
            <person name="Albert R."/>
            <person name="Binder M."/>
            <person name="Bloem J."/>
            <person name="LaButti K."/>
            <person name="Salamov A."/>
            <person name="Andreopoulos B."/>
            <person name="Baker S."/>
            <person name="Barry K."/>
            <person name="Bills G."/>
            <person name="Bluhm B."/>
            <person name="Cannon C."/>
            <person name="Castanera R."/>
            <person name="Culley D."/>
            <person name="Daum C."/>
            <person name="Ezra D."/>
            <person name="Gonzalez J."/>
            <person name="Henrissat B."/>
            <person name="Kuo A."/>
            <person name="Liang C."/>
            <person name="Lipzen A."/>
            <person name="Lutzoni F."/>
            <person name="Magnuson J."/>
            <person name="Mondo S."/>
            <person name="Nolan M."/>
            <person name="Ohm R."/>
            <person name="Pangilinan J."/>
            <person name="Park H.-J."/>
            <person name="Ramirez L."/>
            <person name="Alfaro M."/>
            <person name="Sun H."/>
            <person name="Tritt A."/>
            <person name="Yoshinaga Y."/>
            <person name="Zwiers L.-H."/>
            <person name="Turgeon B."/>
            <person name="Goodwin S."/>
            <person name="Spatafora J."/>
            <person name="Crous P."/>
            <person name="Grigoriev I."/>
        </authorList>
    </citation>
    <scope>NUCLEOTIDE SEQUENCE [LARGE SCALE GENOMIC DNA]</scope>
    <source>
        <strain evidence="10">CECT 20119</strain>
    </source>
</reference>
<dbReference type="Proteomes" id="UP000799538">
    <property type="component" value="Unassembled WGS sequence"/>
</dbReference>
<dbReference type="PANTHER" id="PTHR19302:SF14">
    <property type="entry name" value="GAMMA-TUBULIN COMPLEX COMPONENT 3"/>
    <property type="match status" value="1"/>
</dbReference>
<keyword evidence="5" id="KW-0206">Cytoskeleton</keyword>
<proteinExistence type="inferred from homology"/>
<dbReference type="Gene3D" id="1.20.120.1900">
    <property type="entry name" value="Gamma-tubulin complex, C-terminal domain"/>
    <property type="match status" value="1"/>
</dbReference>
<feature type="compositionally biased region" description="Basic and acidic residues" evidence="6">
    <location>
        <begin position="249"/>
        <end position="264"/>
    </location>
</feature>
<evidence type="ECO:0000256" key="2">
    <source>
        <dbReference type="ARBA" id="ARBA00010337"/>
    </source>
</evidence>
<dbReference type="GO" id="GO:0000278">
    <property type="term" value="P:mitotic cell cycle"/>
    <property type="evidence" value="ECO:0007669"/>
    <property type="project" value="TreeGrafter"/>
</dbReference>
<dbReference type="GO" id="GO:0007020">
    <property type="term" value="P:microtubule nucleation"/>
    <property type="evidence" value="ECO:0007669"/>
    <property type="project" value="InterPro"/>
</dbReference>
<feature type="region of interest" description="Disordered" evidence="6">
    <location>
        <begin position="66"/>
        <end position="129"/>
    </location>
</feature>
<evidence type="ECO:0000256" key="6">
    <source>
        <dbReference type="SAM" id="MobiDB-lite"/>
    </source>
</evidence>
<feature type="region of interest" description="Disordered" evidence="6">
    <location>
        <begin position="887"/>
        <end position="927"/>
    </location>
</feature>
<feature type="compositionally biased region" description="Basic and acidic residues" evidence="6">
    <location>
        <begin position="1"/>
        <end position="10"/>
    </location>
</feature>
<comment type="similarity">
    <text evidence="2">Belongs to the TUBGCP family.</text>
</comment>
<dbReference type="InterPro" id="IPR007259">
    <property type="entry name" value="GCP"/>
</dbReference>
<dbReference type="GO" id="GO:0000930">
    <property type="term" value="C:gamma-tubulin complex"/>
    <property type="evidence" value="ECO:0007669"/>
    <property type="project" value="TreeGrafter"/>
</dbReference>
<evidence type="ECO:0000256" key="3">
    <source>
        <dbReference type="ARBA" id="ARBA00022490"/>
    </source>
</evidence>
<dbReference type="PANTHER" id="PTHR19302">
    <property type="entry name" value="GAMMA TUBULIN COMPLEX PROTEIN"/>
    <property type="match status" value="1"/>
</dbReference>
<dbReference type="GO" id="GO:0044732">
    <property type="term" value="C:mitotic spindle pole body"/>
    <property type="evidence" value="ECO:0007669"/>
    <property type="project" value="TreeGrafter"/>
</dbReference>
<accession>A0A6A6GEE3</accession>
<evidence type="ECO:0000259" key="8">
    <source>
        <dbReference type="Pfam" id="PF17681"/>
    </source>
</evidence>
<organism evidence="9 10">
    <name type="scientific">Elsinoe ampelina</name>
    <dbReference type="NCBI Taxonomy" id="302913"/>
    <lineage>
        <taxon>Eukaryota</taxon>
        <taxon>Fungi</taxon>
        <taxon>Dikarya</taxon>
        <taxon>Ascomycota</taxon>
        <taxon>Pezizomycotina</taxon>
        <taxon>Dothideomycetes</taxon>
        <taxon>Dothideomycetidae</taxon>
        <taxon>Myriangiales</taxon>
        <taxon>Elsinoaceae</taxon>
        <taxon>Elsinoe</taxon>
    </lineage>
</organism>
<dbReference type="EMBL" id="ML992505">
    <property type="protein sequence ID" value="KAF2224065.1"/>
    <property type="molecule type" value="Genomic_DNA"/>
</dbReference>
<dbReference type="Pfam" id="PF17681">
    <property type="entry name" value="GCP_N_terminal"/>
    <property type="match status" value="1"/>
</dbReference>
<dbReference type="OrthoDB" id="5860513at2759"/>
<feature type="compositionally biased region" description="Basic and acidic residues" evidence="6">
    <location>
        <begin position="219"/>
        <end position="242"/>
    </location>
</feature>
<feature type="region of interest" description="Disordered" evidence="6">
    <location>
        <begin position="981"/>
        <end position="1011"/>
    </location>
</feature>
<name>A0A6A6GEE3_9PEZI</name>
<dbReference type="InterPro" id="IPR041470">
    <property type="entry name" value="GCP_N"/>
</dbReference>
<dbReference type="InterPro" id="IPR040457">
    <property type="entry name" value="GCP_C"/>
</dbReference>
<feature type="region of interest" description="Disordered" evidence="6">
    <location>
        <begin position="193"/>
        <end position="284"/>
    </location>
</feature>
<feature type="domain" description="Gamma tubulin complex component C-terminal" evidence="7">
    <location>
        <begin position="596"/>
        <end position="975"/>
    </location>
</feature>
<evidence type="ECO:0000259" key="7">
    <source>
        <dbReference type="Pfam" id="PF04130"/>
    </source>
</evidence>
<keyword evidence="3" id="KW-0963">Cytoplasm</keyword>
<comment type="subcellular location">
    <subcellularLocation>
        <location evidence="1">Cytoplasm</location>
        <location evidence="1">Cytoskeleton</location>
    </subcellularLocation>
</comment>